<feature type="binding site" evidence="2">
    <location>
        <position position="57"/>
    </location>
    <ligand>
        <name>substrate</name>
    </ligand>
</feature>
<dbReference type="AlphaFoldDB" id="A0AAE3AZW3"/>
<dbReference type="PANTHER" id="PTHR48100">
    <property type="entry name" value="BROAD-SPECIFICITY PHOSPHATASE YOR283W-RELATED"/>
    <property type="match status" value="1"/>
</dbReference>
<dbReference type="SUPFAM" id="SSF53254">
    <property type="entry name" value="Phosphoglycerate mutase-like"/>
    <property type="match status" value="1"/>
</dbReference>
<evidence type="ECO:0000256" key="1">
    <source>
        <dbReference type="PIRSR" id="PIRSR613078-1"/>
    </source>
</evidence>
<accession>A0AAE3AZW3</accession>
<reference evidence="4 5" key="1">
    <citation type="submission" date="2021-10" db="EMBL/GenBank/DDBJ databases">
        <title>Anaerobic single-cell dispensing facilitates the cultivation of human gut bacteria.</title>
        <authorList>
            <person name="Afrizal A."/>
        </authorList>
    </citation>
    <scope>NUCLEOTIDE SEQUENCE [LARGE SCALE GENOMIC DNA]</scope>
    <source>
        <strain evidence="4 5">CLA-AA-H244</strain>
    </source>
</reference>
<dbReference type="InterPro" id="IPR050275">
    <property type="entry name" value="PGM_Phosphatase"/>
</dbReference>
<sequence length="221" mass="25207">MVLYFIRHGETSWNVEGKMQGQTDIPLNENGIRLAQETAEGMKEIPFDLCITSPLSRARQTAEIVLGSRKVPIIEDARIEELSFGNWEGIGCRPENYAVPTPIEEFQKFYTEPFAFVPGEGGETILQLCKRTKEFWDEVTAKPEYEDKTILIATHGCALRAILHNIYEDKEDFWHGFVPVNCAVSVVEVKDGNAKLVGDDRIYYNAKEVVNHFNVKKMFEE</sequence>
<feature type="active site" description="Tele-phosphohistidine intermediate" evidence="1">
    <location>
        <position position="8"/>
    </location>
</feature>
<dbReference type="Gene3D" id="3.40.50.1240">
    <property type="entry name" value="Phosphoglycerate mutase-like"/>
    <property type="match status" value="1"/>
</dbReference>
<dbReference type="Proteomes" id="UP001199355">
    <property type="component" value="Unassembled WGS sequence"/>
</dbReference>
<dbReference type="SMART" id="SM00855">
    <property type="entry name" value="PGAM"/>
    <property type="match status" value="1"/>
</dbReference>
<comment type="caution">
    <text evidence="4">The sequence shown here is derived from an EMBL/GenBank/DDBJ whole genome shotgun (WGS) entry which is preliminary data.</text>
</comment>
<gene>
    <name evidence="4" type="ORF">LKD45_15995</name>
</gene>
<dbReference type="PANTHER" id="PTHR48100:SF1">
    <property type="entry name" value="HISTIDINE PHOSPHATASE FAMILY PROTEIN-RELATED"/>
    <property type="match status" value="1"/>
</dbReference>
<dbReference type="EMBL" id="JAJEQF010000066">
    <property type="protein sequence ID" value="MCC2169162.1"/>
    <property type="molecule type" value="Genomic_DNA"/>
</dbReference>
<proteinExistence type="predicted"/>
<dbReference type="InterPro" id="IPR013078">
    <property type="entry name" value="His_Pase_superF_clade-1"/>
</dbReference>
<dbReference type="GO" id="GO:0016791">
    <property type="term" value="F:phosphatase activity"/>
    <property type="evidence" value="ECO:0007669"/>
    <property type="project" value="TreeGrafter"/>
</dbReference>
<feature type="binding site" evidence="2">
    <location>
        <begin position="7"/>
        <end position="14"/>
    </location>
    <ligand>
        <name>substrate</name>
    </ligand>
</feature>
<name>A0AAE3AZW3_9FIRM</name>
<evidence type="ECO:0000256" key="3">
    <source>
        <dbReference type="PIRSR" id="PIRSR613078-3"/>
    </source>
</evidence>
<keyword evidence="5" id="KW-1185">Reference proteome</keyword>
<dbReference type="InterPro" id="IPR029033">
    <property type="entry name" value="His_PPase_superfam"/>
</dbReference>
<dbReference type="Pfam" id="PF00300">
    <property type="entry name" value="His_Phos_1"/>
    <property type="match status" value="1"/>
</dbReference>
<dbReference type="CDD" id="cd07067">
    <property type="entry name" value="HP_PGM_like"/>
    <property type="match status" value="1"/>
</dbReference>
<evidence type="ECO:0000313" key="4">
    <source>
        <dbReference type="EMBL" id="MCC2169162.1"/>
    </source>
</evidence>
<evidence type="ECO:0000256" key="2">
    <source>
        <dbReference type="PIRSR" id="PIRSR613078-2"/>
    </source>
</evidence>
<protein>
    <submittedName>
        <fullName evidence="4">Histidine phosphatase family protein</fullName>
    </submittedName>
</protein>
<dbReference type="GO" id="GO:0005737">
    <property type="term" value="C:cytoplasm"/>
    <property type="evidence" value="ECO:0007669"/>
    <property type="project" value="TreeGrafter"/>
</dbReference>
<feature type="site" description="Transition state stabilizer" evidence="3">
    <location>
        <position position="155"/>
    </location>
</feature>
<feature type="active site" description="Proton donor/acceptor" evidence="1">
    <location>
        <position position="81"/>
    </location>
</feature>
<evidence type="ECO:0000313" key="5">
    <source>
        <dbReference type="Proteomes" id="UP001199355"/>
    </source>
</evidence>
<organism evidence="4 5">
    <name type="scientific">Gallintestinimicrobium propionicum</name>
    <dbReference type="NCBI Taxonomy" id="2981770"/>
    <lineage>
        <taxon>Bacteria</taxon>
        <taxon>Bacillati</taxon>
        <taxon>Bacillota</taxon>
        <taxon>Clostridia</taxon>
        <taxon>Lachnospirales</taxon>
        <taxon>Lachnospiraceae</taxon>
        <taxon>Gallintestinimicrobium</taxon>
    </lineage>
</organism>
<dbReference type="RefSeq" id="WP_308729164.1">
    <property type="nucleotide sequence ID" value="NZ_JAJEQF010000066.1"/>
</dbReference>